<comment type="caution">
    <text evidence="3">The sequence shown here is derived from an EMBL/GenBank/DDBJ whole genome shotgun (WGS) entry which is preliminary data.</text>
</comment>
<evidence type="ECO:0000256" key="2">
    <source>
        <dbReference type="SAM" id="Phobius"/>
    </source>
</evidence>
<evidence type="ECO:0000313" key="3">
    <source>
        <dbReference type="EMBL" id="MFC4910818.1"/>
    </source>
</evidence>
<keyword evidence="4" id="KW-1185">Reference proteome</keyword>
<protein>
    <submittedName>
        <fullName evidence="3">DUF998 domain-containing protein</fullName>
    </submittedName>
</protein>
<name>A0ABV9U2X5_9ACTN</name>
<keyword evidence="2" id="KW-1133">Transmembrane helix</keyword>
<feature type="transmembrane region" description="Helical" evidence="2">
    <location>
        <begin position="259"/>
        <end position="279"/>
    </location>
</feature>
<reference evidence="4" key="1">
    <citation type="journal article" date="2019" name="Int. J. Syst. Evol. Microbiol.">
        <title>The Global Catalogue of Microorganisms (GCM) 10K type strain sequencing project: providing services to taxonomists for standard genome sequencing and annotation.</title>
        <authorList>
            <consortium name="The Broad Institute Genomics Platform"/>
            <consortium name="The Broad Institute Genome Sequencing Center for Infectious Disease"/>
            <person name="Wu L."/>
            <person name="Ma J."/>
        </authorList>
    </citation>
    <scope>NUCLEOTIDE SEQUENCE [LARGE SCALE GENOMIC DNA]</scope>
    <source>
        <strain evidence="4">KLKA75</strain>
    </source>
</reference>
<keyword evidence="2" id="KW-0812">Transmembrane</keyword>
<feature type="compositionally biased region" description="Basic and acidic residues" evidence="1">
    <location>
        <begin position="1"/>
        <end position="61"/>
    </location>
</feature>
<feature type="transmembrane region" description="Helical" evidence="2">
    <location>
        <begin position="186"/>
        <end position="203"/>
    </location>
</feature>
<dbReference type="InterPro" id="IPR009339">
    <property type="entry name" value="DUF998"/>
</dbReference>
<accession>A0ABV9U2X5</accession>
<sequence length="362" mass="38401">MKATGHDRPRGREPVPHAAADDHDPPSATDPNDRKRTPESAERPLESREPTPRSAAGEERMAPAQPGETAAQPEGAAARRGDASARPEATAARRGDASARPEATAARRGDASTRPEGAAALGGVAAVRPGVAPLFAAVIAAVAGVSYATFMLEHLLSPALDVVNGYVSELSARDQPYHLVYSGGDLVTGVLSIIVAGTALATLRRRFWSTLGWSFLGLFGLCAMGDALFPLDCAPSLETWCALRERADQVSFSHSFHSVTSSAVIACGVAALLTLSIAARRYGWWPALARFGWLLAVVETAFALATVVAMLVGEWLGILQRIQISILCLGLLTIAWALWADWRAAWRAPQTRPVQAKETTAR</sequence>
<gene>
    <name evidence="3" type="ORF">ACFPCY_26130</name>
</gene>
<dbReference type="Proteomes" id="UP001595872">
    <property type="component" value="Unassembled WGS sequence"/>
</dbReference>
<feature type="compositionally biased region" description="Basic and acidic residues" evidence="1">
    <location>
        <begin position="77"/>
        <end position="113"/>
    </location>
</feature>
<organism evidence="3 4">
    <name type="scientific">Actinomadura gamaensis</name>
    <dbReference type="NCBI Taxonomy" id="1763541"/>
    <lineage>
        <taxon>Bacteria</taxon>
        <taxon>Bacillati</taxon>
        <taxon>Actinomycetota</taxon>
        <taxon>Actinomycetes</taxon>
        <taxon>Streptosporangiales</taxon>
        <taxon>Thermomonosporaceae</taxon>
        <taxon>Actinomadura</taxon>
    </lineage>
</organism>
<dbReference type="RefSeq" id="WP_378259474.1">
    <property type="nucleotide sequence ID" value="NZ_JBHSIT010000008.1"/>
</dbReference>
<evidence type="ECO:0000313" key="4">
    <source>
        <dbReference type="Proteomes" id="UP001595872"/>
    </source>
</evidence>
<feature type="region of interest" description="Disordered" evidence="1">
    <location>
        <begin position="1"/>
        <end position="116"/>
    </location>
</feature>
<feature type="transmembrane region" description="Helical" evidence="2">
    <location>
        <begin position="291"/>
        <end position="312"/>
    </location>
</feature>
<dbReference type="EMBL" id="JBHSIT010000008">
    <property type="protein sequence ID" value="MFC4910818.1"/>
    <property type="molecule type" value="Genomic_DNA"/>
</dbReference>
<evidence type="ECO:0000256" key="1">
    <source>
        <dbReference type="SAM" id="MobiDB-lite"/>
    </source>
</evidence>
<proteinExistence type="predicted"/>
<dbReference type="Pfam" id="PF06197">
    <property type="entry name" value="DUF998"/>
    <property type="match status" value="1"/>
</dbReference>
<feature type="transmembrane region" description="Helical" evidence="2">
    <location>
        <begin position="131"/>
        <end position="150"/>
    </location>
</feature>
<feature type="transmembrane region" description="Helical" evidence="2">
    <location>
        <begin position="318"/>
        <end position="339"/>
    </location>
</feature>
<feature type="transmembrane region" description="Helical" evidence="2">
    <location>
        <begin position="210"/>
        <end position="229"/>
    </location>
</feature>
<keyword evidence="2" id="KW-0472">Membrane</keyword>